<proteinExistence type="predicted"/>
<name>A0A1I5E1R5_9FLAO</name>
<organism evidence="1 2">
    <name type="scientific">Paenimyroides ummariense</name>
    <dbReference type="NCBI Taxonomy" id="913024"/>
    <lineage>
        <taxon>Bacteria</taxon>
        <taxon>Pseudomonadati</taxon>
        <taxon>Bacteroidota</taxon>
        <taxon>Flavobacteriia</taxon>
        <taxon>Flavobacteriales</taxon>
        <taxon>Flavobacteriaceae</taxon>
        <taxon>Paenimyroides</taxon>
    </lineage>
</organism>
<accession>A0A1I5E1R5</accession>
<sequence>MNQLEIALKAENEKLQQKIQLMQSISTRDKFHAYFFKICNNYTTRKDAFEYLNTLYAEYFGSELFATYAAFRMYYSRKSIKR</sequence>
<dbReference type="Proteomes" id="UP000199036">
    <property type="component" value="Unassembled WGS sequence"/>
</dbReference>
<keyword evidence="2" id="KW-1185">Reference proteome</keyword>
<dbReference type="STRING" id="913024.SAMN05421741_11836"/>
<evidence type="ECO:0000313" key="2">
    <source>
        <dbReference type="Proteomes" id="UP000199036"/>
    </source>
</evidence>
<evidence type="ECO:0000313" key="1">
    <source>
        <dbReference type="EMBL" id="SFO05101.1"/>
    </source>
</evidence>
<reference evidence="2" key="1">
    <citation type="submission" date="2016-10" db="EMBL/GenBank/DDBJ databases">
        <authorList>
            <person name="Varghese N."/>
            <person name="Submissions S."/>
        </authorList>
    </citation>
    <scope>NUCLEOTIDE SEQUENCE [LARGE SCALE GENOMIC DNA]</scope>
    <source>
        <strain evidence="2">DS-12</strain>
    </source>
</reference>
<dbReference type="AlphaFoldDB" id="A0A1I5E1R5"/>
<protein>
    <submittedName>
        <fullName evidence="1">Uncharacterized protein</fullName>
    </submittedName>
</protein>
<dbReference type="RefSeq" id="WP_143095649.1">
    <property type="nucleotide sequence ID" value="NZ_FOVI01000018.1"/>
</dbReference>
<gene>
    <name evidence="1" type="ORF">SAMN05421741_11836</name>
</gene>
<dbReference type="EMBL" id="FOVI01000018">
    <property type="protein sequence ID" value="SFO05101.1"/>
    <property type="molecule type" value="Genomic_DNA"/>
</dbReference>